<proteinExistence type="predicted"/>
<keyword evidence="2" id="KW-1133">Transmembrane helix</keyword>
<evidence type="ECO:0000313" key="3">
    <source>
        <dbReference type="EMBL" id="MFF4520135.1"/>
    </source>
</evidence>
<sequence>MTSAHTDPYRLTAADDSPGTQSPGTQSPAVSRGDVVRTLLWTVLVISAAVNLMASYAAAGIWLNLASGLVTLLSAGTLVARKLRGRR</sequence>
<dbReference type="EMBL" id="JBIAWJ010000001">
    <property type="protein sequence ID" value="MFF4520135.1"/>
    <property type="molecule type" value="Genomic_DNA"/>
</dbReference>
<feature type="transmembrane region" description="Helical" evidence="2">
    <location>
        <begin position="35"/>
        <end position="54"/>
    </location>
</feature>
<feature type="compositionally biased region" description="Polar residues" evidence="1">
    <location>
        <begin position="18"/>
        <end position="29"/>
    </location>
</feature>
<evidence type="ECO:0000256" key="2">
    <source>
        <dbReference type="SAM" id="Phobius"/>
    </source>
</evidence>
<evidence type="ECO:0000256" key="1">
    <source>
        <dbReference type="SAM" id="MobiDB-lite"/>
    </source>
</evidence>
<keyword evidence="2" id="KW-0472">Membrane</keyword>
<gene>
    <name evidence="3" type="ORF">ACFY1D_01455</name>
</gene>
<keyword evidence="4" id="KW-1185">Reference proteome</keyword>
<dbReference type="Proteomes" id="UP001602058">
    <property type="component" value="Unassembled WGS sequence"/>
</dbReference>
<evidence type="ECO:0000313" key="4">
    <source>
        <dbReference type="Proteomes" id="UP001602058"/>
    </source>
</evidence>
<protein>
    <submittedName>
        <fullName evidence="3">Uncharacterized protein</fullName>
    </submittedName>
</protein>
<comment type="caution">
    <text evidence="3">The sequence shown here is derived from an EMBL/GenBank/DDBJ whole genome shotgun (WGS) entry which is preliminary data.</text>
</comment>
<accession>A0ABW6U9L9</accession>
<name>A0ABW6U9L9_9ACTN</name>
<keyword evidence="2" id="KW-0812">Transmembrane</keyword>
<organism evidence="3 4">
    <name type="scientific">Streptomyces bluensis</name>
    <dbReference type="NCBI Taxonomy" id="33897"/>
    <lineage>
        <taxon>Bacteria</taxon>
        <taxon>Bacillati</taxon>
        <taxon>Actinomycetota</taxon>
        <taxon>Actinomycetes</taxon>
        <taxon>Kitasatosporales</taxon>
        <taxon>Streptomycetaceae</taxon>
        <taxon>Streptomyces</taxon>
    </lineage>
</organism>
<feature type="region of interest" description="Disordered" evidence="1">
    <location>
        <begin position="1"/>
        <end position="31"/>
    </location>
</feature>
<dbReference type="RefSeq" id="WP_387882680.1">
    <property type="nucleotide sequence ID" value="NZ_JBIAWJ010000001.1"/>
</dbReference>
<reference evidence="3 4" key="1">
    <citation type="submission" date="2024-10" db="EMBL/GenBank/DDBJ databases">
        <title>The Natural Products Discovery Center: Release of the First 8490 Sequenced Strains for Exploring Actinobacteria Biosynthetic Diversity.</title>
        <authorList>
            <person name="Kalkreuter E."/>
            <person name="Kautsar S.A."/>
            <person name="Yang D."/>
            <person name="Bader C.D."/>
            <person name="Teijaro C.N."/>
            <person name="Fluegel L."/>
            <person name="Davis C.M."/>
            <person name="Simpson J.R."/>
            <person name="Lauterbach L."/>
            <person name="Steele A.D."/>
            <person name="Gui C."/>
            <person name="Meng S."/>
            <person name="Li G."/>
            <person name="Viehrig K."/>
            <person name="Ye F."/>
            <person name="Su P."/>
            <person name="Kiefer A.F."/>
            <person name="Nichols A."/>
            <person name="Cepeda A.J."/>
            <person name="Yan W."/>
            <person name="Fan B."/>
            <person name="Jiang Y."/>
            <person name="Adhikari A."/>
            <person name="Zheng C.-J."/>
            <person name="Schuster L."/>
            <person name="Cowan T.M."/>
            <person name="Smanski M.J."/>
            <person name="Chevrette M.G."/>
            <person name="De Carvalho L.P.S."/>
            <person name="Shen B."/>
        </authorList>
    </citation>
    <scope>NUCLEOTIDE SEQUENCE [LARGE SCALE GENOMIC DNA]</scope>
    <source>
        <strain evidence="3 4">NPDC001390</strain>
    </source>
</reference>
<feature type="transmembrane region" description="Helical" evidence="2">
    <location>
        <begin position="60"/>
        <end position="80"/>
    </location>
</feature>